<feature type="compositionally biased region" description="Acidic residues" evidence="1">
    <location>
        <begin position="574"/>
        <end position="585"/>
    </location>
</feature>
<feature type="compositionally biased region" description="Basic residues" evidence="1">
    <location>
        <begin position="2129"/>
        <end position="2138"/>
    </location>
</feature>
<feature type="compositionally biased region" description="Basic and acidic residues" evidence="1">
    <location>
        <begin position="1676"/>
        <end position="1706"/>
    </location>
</feature>
<feature type="compositionally biased region" description="Basic residues" evidence="1">
    <location>
        <begin position="1645"/>
        <end position="1662"/>
    </location>
</feature>
<feature type="compositionally biased region" description="Basic and acidic residues" evidence="1">
    <location>
        <begin position="541"/>
        <end position="572"/>
    </location>
</feature>
<protein>
    <submittedName>
        <fullName evidence="2">Uncharacterized protein</fullName>
    </submittedName>
</protein>
<feature type="region of interest" description="Disordered" evidence="1">
    <location>
        <begin position="1061"/>
        <end position="1284"/>
    </location>
</feature>
<dbReference type="GO" id="GO:0036064">
    <property type="term" value="C:ciliary basal body"/>
    <property type="evidence" value="ECO:0007669"/>
    <property type="project" value="TreeGrafter"/>
</dbReference>
<evidence type="ECO:0000313" key="3">
    <source>
        <dbReference type="Proteomes" id="UP000677054"/>
    </source>
</evidence>
<feature type="region of interest" description="Disordered" evidence="1">
    <location>
        <begin position="541"/>
        <end position="1008"/>
    </location>
</feature>
<feature type="compositionally biased region" description="Basic and acidic residues" evidence="1">
    <location>
        <begin position="1061"/>
        <end position="1076"/>
    </location>
</feature>
<feature type="compositionally biased region" description="Basic residues" evidence="1">
    <location>
        <begin position="1592"/>
        <end position="1611"/>
    </location>
</feature>
<keyword evidence="3" id="KW-1185">Reference proteome</keyword>
<feature type="compositionally biased region" description="Acidic residues" evidence="1">
    <location>
        <begin position="674"/>
        <end position="683"/>
    </location>
</feature>
<dbReference type="InterPro" id="IPR018799">
    <property type="entry name" value="TRAF3IP1"/>
</dbReference>
<feature type="compositionally biased region" description="Basic residues" evidence="1">
    <location>
        <begin position="220"/>
        <end position="274"/>
    </location>
</feature>
<feature type="compositionally biased region" description="Basic and acidic residues" evidence="1">
    <location>
        <begin position="597"/>
        <end position="606"/>
    </location>
</feature>
<feature type="compositionally biased region" description="Basic and acidic residues" evidence="1">
    <location>
        <begin position="1479"/>
        <end position="1491"/>
    </location>
</feature>
<feature type="compositionally biased region" description="Acidic residues" evidence="1">
    <location>
        <begin position="819"/>
        <end position="832"/>
    </location>
</feature>
<feature type="region of interest" description="Disordered" evidence="1">
    <location>
        <begin position="2106"/>
        <end position="2354"/>
    </location>
</feature>
<feature type="compositionally biased region" description="Basic and acidic residues" evidence="1">
    <location>
        <begin position="833"/>
        <end position="854"/>
    </location>
</feature>
<dbReference type="GO" id="GO:0060271">
    <property type="term" value="P:cilium assembly"/>
    <property type="evidence" value="ECO:0007669"/>
    <property type="project" value="TreeGrafter"/>
</dbReference>
<feature type="compositionally biased region" description="Basic and acidic residues" evidence="1">
    <location>
        <begin position="750"/>
        <end position="771"/>
    </location>
</feature>
<name>A0A7R9AD52_9CRUS</name>
<evidence type="ECO:0000313" key="2">
    <source>
        <dbReference type="EMBL" id="CAD7251992.1"/>
    </source>
</evidence>
<feature type="compositionally biased region" description="Polar residues" evidence="1">
    <location>
        <begin position="1093"/>
        <end position="1109"/>
    </location>
</feature>
<feature type="compositionally biased region" description="Basic and acidic residues" evidence="1">
    <location>
        <begin position="712"/>
        <end position="726"/>
    </location>
</feature>
<feature type="compositionally biased region" description="Polar residues" evidence="1">
    <location>
        <begin position="960"/>
        <end position="973"/>
    </location>
</feature>
<reference evidence="2" key="1">
    <citation type="submission" date="2020-11" db="EMBL/GenBank/DDBJ databases">
        <authorList>
            <person name="Tran Van P."/>
        </authorList>
    </citation>
    <scope>NUCLEOTIDE SEQUENCE</scope>
</reference>
<feature type="compositionally biased region" description="Basic residues" evidence="1">
    <location>
        <begin position="786"/>
        <end position="810"/>
    </location>
</feature>
<dbReference type="GO" id="GO:0070507">
    <property type="term" value="P:regulation of microtubule cytoskeleton organization"/>
    <property type="evidence" value="ECO:0007669"/>
    <property type="project" value="TreeGrafter"/>
</dbReference>
<dbReference type="Proteomes" id="UP000677054">
    <property type="component" value="Unassembled WGS sequence"/>
</dbReference>
<feature type="compositionally biased region" description="Basic residues" evidence="1">
    <location>
        <begin position="880"/>
        <end position="918"/>
    </location>
</feature>
<accession>A0A7R9AD52</accession>
<dbReference type="EMBL" id="LR903527">
    <property type="protein sequence ID" value="CAD7251992.1"/>
    <property type="molecule type" value="Genomic_DNA"/>
</dbReference>
<dbReference type="GO" id="GO:0042073">
    <property type="term" value="P:intraciliary transport"/>
    <property type="evidence" value="ECO:0007669"/>
    <property type="project" value="TreeGrafter"/>
</dbReference>
<feature type="compositionally biased region" description="Polar residues" evidence="1">
    <location>
        <begin position="1263"/>
        <end position="1277"/>
    </location>
</feature>
<feature type="compositionally biased region" description="Basic and acidic residues" evidence="1">
    <location>
        <begin position="313"/>
        <end position="368"/>
    </location>
</feature>
<feature type="compositionally biased region" description="Basic and acidic residues" evidence="1">
    <location>
        <begin position="1121"/>
        <end position="1168"/>
    </location>
</feature>
<feature type="compositionally biased region" description="Basic and acidic residues" evidence="1">
    <location>
        <begin position="2295"/>
        <end position="2314"/>
    </location>
</feature>
<feature type="compositionally biased region" description="Basic residues" evidence="1">
    <location>
        <begin position="1547"/>
        <end position="1580"/>
    </location>
</feature>
<feature type="compositionally biased region" description="Basic and acidic residues" evidence="1">
    <location>
        <begin position="1748"/>
        <end position="1785"/>
    </location>
</feature>
<feature type="compositionally biased region" description="Basic residues" evidence="1">
    <location>
        <begin position="1627"/>
        <end position="1637"/>
    </location>
</feature>
<feature type="region of interest" description="Disordered" evidence="1">
    <location>
        <begin position="196"/>
        <end position="368"/>
    </location>
</feature>
<feature type="region of interest" description="Disordered" evidence="1">
    <location>
        <begin position="1"/>
        <end position="91"/>
    </location>
</feature>
<feature type="compositionally biased region" description="Low complexity" evidence="1">
    <location>
        <begin position="1536"/>
        <end position="1546"/>
    </location>
</feature>
<feature type="compositionally biased region" description="Basic and acidic residues" evidence="1">
    <location>
        <begin position="2106"/>
        <end position="2128"/>
    </location>
</feature>
<gene>
    <name evidence="2" type="ORF">DSTB1V02_LOCUS11753</name>
</gene>
<sequence>MELNIPLPEEVIPLPSSPSRNGLMLMDNQTSHTDSASRSPELDEKYSPSHALDSDGESDLMEVSPIPDAESIPLPPGHPDGQKKSTKVPVLGKSQAKKRLLAFSVSKSGKLGRGAFDDDDLPKEEKEILKKEREQALGIEKKSLKKMEAKSNIEAIMEEELKERAVKGAGNMMAPVIHEHKMAFLALRTKAVEMAVSQMEEKDSRDKREDEDSKEEKDDKKRKKKRRKSRSRSSSRSKSRSRDQSHRKKRRRSHRRSHSRSHSSSQRSRRHSRSRDRPKSRSQSRDRHRSQRRKSRSHDRPKKSKVHLLALKNWKDIKDSKMTFEDMSLLKRREEREILRKRDAPRERPSQSDSRKVAEKEKEETKKEEVLDKVTLSFDLLLHPFQVISENGRIRKDFPANCIKKTKTEPSIPYCANPTVVPGGYKSREEVFKSSPAAEVSTMEATISSHLSPRLQEPPRQWYQQELAKFLHPDDNEDIPFGEGLDLILPKSRWDSDNEDSEATETRQQLLSKNIDRKANLNLPKQVSEVDVLVQKERTGFAAKDQEEQGMRVSPREKMKKENDEPLRRSQSVEEGEVSEEEGGEDNDKKGGKKKGEKMESPDILKTKSSPQLAHLYQESDKIELVQSEETSTIRPEKQSWIAENEKGGSKALVSKHNVGMERSRQNDSRNEQVEDEGDEEEWIERKVPSPKQGSDKEEESEDEAKKRKRQNSKEDHSHHHMDDKDKKKKDSSKEEEKEEGDTTTLMNERAQDKKLRNEIQSLEKRRKESSSESEISNSSEEENLKKKKTKKKKKQLEKKKQKKKKKKMSRVSSSEEGSSSDDETEEEEESQVQEKEIKKKIRGKESNEDRESQESEDDVEGLMLEERKRKKSESSTASAKRKKKTKGSLLEKKKRKKEKKDKKKQKKQKKKLKKRKKKVEEQEGGDSGSTMSESPKTDSEDDGDAVHTSNHPHSKRKSGQSNSISARKSTGNQKEEERKKDSGGSSDSEMDQVGHQTEMRNRKLSWDAAHGIKSKKWEEEMRHFTGSIAPHSDLMQHVAHAEAPFCSPHTNDTEFSFKSETMQEVHLDEKNIMDGEERETELYSPSRLSDVDATSLSPTGKETPQKSDSLFDIFEDSSEDSSKEKEKEYLAKDRRFKASDSKRQSPSPEKREQALSETSHHSNKEESTSTSVLLTLEEASRDSIEEVDMELVDEDEESFSLPGQVGSGIDVDSIPMPGEEMLTPKQWQNDIPPPPGENPETDEEEEKGEEENEVEISKALLISSTHSPSIMKNPSSRIPAEETETRLTVMCDKEILNSPIRHDVTPFSSSLNMKWVSYPNEATFVKTPSDLNTISSPSPTKLKISWNRLQTGKGLPLKPPASKFFDAELSKIPMDDMSDASAASPDLKVSPPDFGHGDVSHGLKMVNNQGNEGHHQRQVSEQLNESLTSMVHHESILTLVSSSHPEGSEVSSSDFKRMHEASLNVHIDHDGTPVLKETQGRQKEKPKFESSNRISKSRSKSPSRDQHSSHKLHKRSKSSRKRSRSLSPRRKSRSRSSPQRISQSRSPRKKSRSKSPRKKSRSRSPRKKSRSRSPRRRPASKSLQRGSHSISPKRKSRSPKRERRPRKRSWSRSQSPKKSSREEPRSRRRSHSRSPCHKGDSRVRGLRRSRSRSPRQKRSWSPRREGKARSRRTRSPKEWDEEYKHQEGEKQEDTRRRNAESKKPFTSENEEIQDETGSQLAHEEDRQHGQQSFDDDDGHGWQSRQVYENDRHSQRLYKEDDQHSLRSTDEEGHRSRQSYDENGHCIRRSYDEDDCHSHYYEEQHGESRMHKPDENYDRLKSHLGKRGSSSSSPLCDRLEASYEGREEIGVLHESHSFQDKNDSTMHLRIPALMDIHIPDPYDPHDAEISHASGSATGMPVREEEGDGWHGLSLDERLEKQLGIEMSPPPPLRLDPKPQPSPAWASGMVRRAGNLLEIVPMETDGMGNLPPPPSILPPCFPPPLPAFLHMPPPPIDLSVLPPPPRTSTAENLLQVYTMDTMPDECSGNGGSSPPPLPPPLPPVPPITVPPPPEETGIEVADEVEKELPMGLPSATDPNFMAALKASSGQKHPYVSMIMAQLKEVEKQRRKKEKEMRKALKKKQKEERKQRKLLRRMKKATAALAAVQPDADEEDEKENVKDPLTVEDSLELLHTGVIDKKGKKKKKRKKVRVVLKTAKGEGSEGEKKEEQEGRGGAAGRKGEDVPVKPGEAVEAEEKMPRESVALPAPPERGILLWDGYRPPVESSQGEGGEESRLKNVRFADGVLPGEGSSPEPEERVTSPPLRTEEDLLRREEEEELTASGKKKHKQRKLSKEELEALPPPPPPSSPPPSYLQSLVYLYQAYMSQVSQPASHFPPGEGNGEENREEGEGHFHGFPTPKPPPLPILNSSL</sequence>
<feature type="region of interest" description="Disordered" evidence="1">
    <location>
        <begin position="1390"/>
        <end position="1423"/>
    </location>
</feature>
<feature type="compositionally biased region" description="Basic and acidic residues" evidence="1">
    <location>
        <begin position="974"/>
        <end position="983"/>
    </location>
</feature>
<feature type="compositionally biased region" description="Acidic residues" evidence="1">
    <location>
        <begin position="1240"/>
        <end position="1255"/>
    </location>
</feature>
<dbReference type="GO" id="GO:0005930">
    <property type="term" value="C:axoneme"/>
    <property type="evidence" value="ECO:0007669"/>
    <property type="project" value="TreeGrafter"/>
</dbReference>
<feature type="compositionally biased region" description="Basic and acidic residues" evidence="1">
    <location>
        <begin position="659"/>
        <end position="673"/>
    </location>
</feature>
<proteinExistence type="predicted"/>
<feature type="compositionally biased region" description="Polar residues" evidence="1">
    <location>
        <begin position="27"/>
        <end position="38"/>
    </location>
</feature>
<feature type="compositionally biased region" description="Basic and acidic residues" evidence="1">
    <location>
        <begin position="2197"/>
        <end position="2212"/>
    </location>
</feature>
<dbReference type="PANTHER" id="PTHR31363">
    <property type="entry name" value="TRAF3-INTERACTING PROTEIN 1"/>
    <property type="match status" value="1"/>
</dbReference>
<feature type="compositionally biased region" description="Pro residues" evidence="1">
    <location>
        <begin position="2340"/>
        <end position="2352"/>
    </location>
</feature>
<feature type="compositionally biased region" description="Basic residues" evidence="1">
    <location>
        <begin position="286"/>
        <end position="306"/>
    </location>
</feature>
<feature type="region of interest" description="Disordered" evidence="1">
    <location>
        <begin position="1465"/>
        <end position="1785"/>
    </location>
</feature>
<feature type="compositionally biased region" description="Basic residues" evidence="1">
    <location>
        <begin position="1510"/>
        <end position="1535"/>
    </location>
</feature>
<feature type="compositionally biased region" description="Acidic residues" evidence="1">
    <location>
        <begin position="1186"/>
        <end position="1199"/>
    </location>
</feature>
<feature type="compositionally biased region" description="Basic residues" evidence="1">
    <location>
        <begin position="2180"/>
        <end position="2192"/>
    </location>
</feature>
<dbReference type="GO" id="GO:0030992">
    <property type="term" value="C:intraciliary transport particle B"/>
    <property type="evidence" value="ECO:0007669"/>
    <property type="project" value="TreeGrafter"/>
</dbReference>
<feature type="compositionally biased region" description="Basic and acidic residues" evidence="1">
    <location>
        <begin position="275"/>
        <end position="285"/>
    </location>
</feature>
<feature type="region of interest" description="Disordered" evidence="1">
    <location>
        <begin position="2370"/>
        <end position="2411"/>
    </location>
</feature>
<evidence type="ECO:0000256" key="1">
    <source>
        <dbReference type="SAM" id="MobiDB-lite"/>
    </source>
</evidence>
<dbReference type="EMBL" id="CAJPEV010004010">
    <property type="protein sequence ID" value="CAG0900986.1"/>
    <property type="molecule type" value="Genomic_DNA"/>
</dbReference>
<feature type="compositionally biased region" description="Basic and acidic residues" evidence="1">
    <location>
        <begin position="199"/>
        <end position="219"/>
    </location>
</feature>
<organism evidence="2">
    <name type="scientific">Darwinula stevensoni</name>
    <dbReference type="NCBI Taxonomy" id="69355"/>
    <lineage>
        <taxon>Eukaryota</taxon>
        <taxon>Metazoa</taxon>
        <taxon>Ecdysozoa</taxon>
        <taxon>Arthropoda</taxon>
        <taxon>Crustacea</taxon>
        <taxon>Oligostraca</taxon>
        <taxon>Ostracoda</taxon>
        <taxon>Podocopa</taxon>
        <taxon>Podocopida</taxon>
        <taxon>Darwinulocopina</taxon>
        <taxon>Darwinuloidea</taxon>
        <taxon>Darwinulidae</taxon>
        <taxon>Darwinula</taxon>
    </lineage>
</organism>
<dbReference type="GO" id="GO:0008017">
    <property type="term" value="F:microtubule binding"/>
    <property type="evidence" value="ECO:0007669"/>
    <property type="project" value="InterPro"/>
</dbReference>
<dbReference type="PANTHER" id="PTHR31363:SF1">
    <property type="entry name" value="TRAF3-INTERACTING PROTEIN 1 N-TERMINAL DOMAIN-CONTAINING PROTEIN"/>
    <property type="match status" value="1"/>
</dbReference>